<feature type="domain" description="EamA" evidence="7">
    <location>
        <begin position="81"/>
        <end position="159"/>
    </location>
</feature>
<feature type="transmembrane region" description="Helical" evidence="6">
    <location>
        <begin position="186"/>
        <end position="206"/>
    </location>
</feature>
<dbReference type="PANTHER" id="PTHR22911">
    <property type="entry name" value="ACYL-MALONYL CONDENSING ENZYME-RELATED"/>
    <property type="match status" value="1"/>
</dbReference>
<evidence type="ECO:0000256" key="3">
    <source>
        <dbReference type="ARBA" id="ARBA00022989"/>
    </source>
</evidence>
<evidence type="ECO:0000256" key="5">
    <source>
        <dbReference type="SAM" id="MobiDB-lite"/>
    </source>
</evidence>
<protein>
    <recommendedName>
        <fullName evidence="7">EamA domain-containing protein</fullName>
    </recommendedName>
</protein>
<name>A0AAV5GQH7_9BASI</name>
<keyword evidence="4 6" id="KW-0472">Membrane</keyword>
<evidence type="ECO:0000256" key="6">
    <source>
        <dbReference type="SAM" id="Phobius"/>
    </source>
</evidence>
<dbReference type="EMBL" id="BQKY01000010">
    <property type="protein sequence ID" value="GJN92159.1"/>
    <property type="molecule type" value="Genomic_DNA"/>
</dbReference>
<dbReference type="GO" id="GO:0016020">
    <property type="term" value="C:membrane"/>
    <property type="evidence" value="ECO:0007669"/>
    <property type="project" value="UniProtKB-SubCell"/>
</dbReference>
<evidence type="ECO:0000313" key="9">
    <source>
        <dbReference type="Proteomes" id="UP001342314"/>
    </source>
</evidence>
<feature type="transmembrane region" description="Helical" evidence="6">
    <location>
        <begin position="120"/>
        <end position="137"/>
    </location>
</feature>
<dbReference type="InterPro" id="IPR037185">
    <property type="entry name" value="EmrE-like"/>
</dbReference>
<feature type="transmembrane region" description="Helical" evidence="6">
    <location>
        <begin position="304"/>
        <end position="322"/>
    </location>
</feature>
<dbReference type="PANTHER" id="PTHR22911:SF6">
    <property type="entry name" value="SOLUTE CARRIER FAMILY 35 MEMBER G1"/>
    <property type="match status" value="1"/>
</dbReference>
<keyword evidence="3 6" id="KW-1133">Transmembrane helix</keyword>
<dbReference type="SUPFAM" id="SSF103481">
    <property type="entry name" value="Multidrug resistance efflux transporter EmrE"/>
    <property type="match status" value="2"/>
</dbReference>
<accession>A0AAV5GQH7</accession>
<feature type="transmembrane region" description="Helical" evidence="6">
    <location>
        <begin position="144"/>
        <end position="166"/>
    </location>
</feature>
<reference evidence="8 9" key="1">
    <citation type="submission" date="2021-12" db="EMBL/GenBank/DDBJ databases">
        <title>High titer production of polyol ester of fatty acids by Rhodotorula paludigena BS15 towards product separation-free biomass refinery.</title>
        <authorList>
            <person name="Mano J."/>
            <person name="Ono H."/>
            <person name="Tanaka T."/>
            <person name="Naito K."/>
            <person name="Sushida H."/>
            <person name="Ike M."/>
            <person name="Tokuyasu K."/>
            <person name="Kitaoka M."/>
        </authorList>
    </citation>
    <scope>NUCLEOTIDE SEQUENCE [LARGE SCALE GENOMIC DNA]</scope>
    <source>
        <strain evidence="8 9">BS15</strain>
    </source>
</reference>
<feature type="transmembrane region" description="Helical" evidence="6">
    <location>
        <begin position="249"/>
        <end position="272"/>
    </location>
</feature>
<evidence type="ECO:0000259" key="7">
    <source>
        <dbReference type="Pfam" id="PF00892"/>
    </source>
</evidence>
<feature type="transmembrane region" description="Helical" evidence="6">
    <location>
        <begin position="218"/>
        <end position="237"/>
    </location>
</feature>
<organism evidence="8 9">
    <name type="scientific">Rhodotorula paludigena</name>
    <dbReference type="NCBI Taxonomy" id="86838"/>
    <lineage>
        <taxon>Eukaryota</taxon>
        <taxon>Fungi</taxon>
        <taxon>Dikarya</taxon>
        <taxon>Basidiomycota</taxon>
        <taxon>Pucciniomycotina</taxon>
        <taxon>Microbotryomycetes</taxon>
        <taxon>Sporidiobolales</taxon>
        <taxon>Sporidiobolaceae</taxon>
        <taxon>Rhodotorula</taxon>
    </lineage>
</organism>
<evidence type="ECO:0000256" key="1">
    <source>
        <dbReference type="ARBA" id="ARBA00004141"/>
    </source>
</evidence>
<feature type="region of interest" description="Disordered" evidence="5">
    <location>
        <begin position="1"/>
        <end position="22"/>
    </location>
</feature>
<dbReference type="Proteomes" id="UP001342314">
    <property type="component" value="Unassembled WGS sequence"/>
</dbReference>
<keyword evidence="9" id="KW-1185">Reference proteome</keyword>
<feature type="domain" description="EamA" evidence="7">
    <location>
        <begin position="188"/>
        <end position="319"/>
    </location>
</feature>
<dbReference type="Pfam" id="PF00892">
    <property type="entry name" value="EamA"/>
    <property type="match status" value="2"/>
</dbReference>
<dbReference type="InterPro" id="IPR000620">
    <property type="entry name" value="EamA_dom"/>
</dbReference>
<evidence type="ECO:0000256" key="2">
    <source>
        <dbReference type="ARBA" id="ARBA00022692"/>
    </source>
</evidence>
<sequence>MATPHGIRSPAEYASDTDDDDADTFVEGRASGFKRGHRQYEADAPASSRGPLLRRVLASGHGVAAFVSRNEDLRWTGDPHPFAGPPGVRLLLAMRGFFGFFGLFSNYYALSYLSLADTSTLFFVSPILVGLMGFIILREPYSLVEFLVGLASLSGTVFIAKPTFLFSLREAAPDVPGHEVTPEERARAVTVVLVGVVFASSISIIIRYIGTRANALHSIAYFSIYSVLVSAIYPLLFHSPPVFRLTARFFALLIPIGVLGFAAQALMTLGLIKEKAGRAALATYSGLLFTLAIEYFLFSHVPDIWSLIGATIIIGGALRIALEHKAHAAASSSSSGAGGAVDVPEGIMQPAAAGGSVPEAQTGRMVGPPAGAGGGGRSGGYDPLAREEEATDASDGMLREHKR</sequence>
<proteinExistence type="predicted"/>
<comment type="caution">
    <text evidence="8">The sequence shown here is derived from an EMBL/GenBank/DDBJ whole genome shotgun (WGS) entry which is preliminary data.</text>
</comment>
<feature type="transmembrane region" description="Helical" evidence="6">
    <location>
        <begin position="279"/>
        <end position="298"/>
    </location>
</feature>
<evidence type="ECO:0000313" key="8">
    <source>
        <dbReference type="EMBL" id="GJN92159.1"/>
    </source>
</evidence>
<dbReference type="AlphaFoldDB" id="A0AAV5GQH7"/>
<keyword evidence="2 6" id="KW-0812">Transmembrane</keyword>
<feature type="region of interest" description="Disordered" evidence="5">
    <location>
        <begin position="351"/>
        <end position="403"/>
    </location>
</feature>
<feature type="compositionally biased region" description="Gly residues" evidence="5">
    <location>
        <begin position="370"/>
        <end position="379"/>
    </location>
</feature>
<evidence type="ECO:0000256" key="4">
    <source>
        <dbReference type="ARBA" id="ARBA00023136"/>
    </source>
</evidence>
<feature type="transmembrane region" description="Helical" evidence="6">
    <location>
        <begin position="90"/>
        <end position="108"/>
    </location>
</feature>
<comment type="subcellular location">
    <subcellularLocation>
        <location evidence="1">Membrane</location>
        <topology evidence="1">Multi-pass membrane protein</topology>
    </subcellularLocation>
</comment>
<gene>
    <name evidence="8" type="ORF">Rhopal_005189-T1</name>
</gene>